<sequence>MEFDFFVDQIYQDYNLIELNEEQIKNEENGDVDDTPLITYSKLPLLEQIDVLYNLIKLSNTKSYSNFRKVVDKFEKPQLSLKIHPIYTIDKQNTRSEYIILQDARLYLRRWEYTDLALPLKRSEYDSKVKIPYEDLQPLEPAMIHWECLTAGIYQYDDLIKELKKSFGKKTSSDEYALSKQLEENIDFIVQHDLKKRKQGAQRKREIEMQMLMANRKRSSRLEEKERRKKEEEEERMKEFEIIKQQAAEMRAAKRQKLKESMYTSPHESNQMSREERLRKRQEISNSSSISSNTTTQHADDSIIEVEKPSTQDVQETTALAAPSQAQVPPQATTAESLPPATEEQHPPIPEKPIESSFVPTSPTAPPKTIPAAETSLTGTTANAAPGPNVNDPSV</sequence>
<feature type="compositionally biased region" description="Polar residues" evidence="1">
    <location>
        <begin position="262"/>
        <end position="272"/>
    </location>
</feature>
<dbReference type="Proteomes" id="UP000186136">
    <property type="component" value="Unassembled WGS sequence"/>
</dbReference>
<organism evidence="2 3">
    <name type="scientific">Pichia membranifaciens</name>
    <dbReference type="NCBI Taxonomy" id="4926"/>
    <lineage>
        <taxon>Eukaryota</taxon>
        <taxon>Fungi</taxon>
        <taxon>Dikarya</taxon>
        <taxon>Ascomycota</taxon>
        <taxon>Saccharomycotina</taxon>
        <taxon>Pichiomycetes</taxon>
        <taxon>Pichiales</taxon>
        <taxon>Pichiaceae</taxon>
        <taxon>Pichia</taxon>
    </lineage>
</organism>
<dbReference type="AlphaFoldDB" id="A0A1Q2YEK6"/>
<evidence type="ECO:0000313" key="2">
    <source>
        <dbReference type="EMBL" id="GAV27921.1"/>
    </source>
</evidence>
<dbReference type="EMBL" id="BDGI01000049">
    <property type="protein sequence ID" value="GAV27921.1"/>
    <property type="molecule type" value="Genomic_DNA"/>
</dbReference>
<evidence type="ECO:0000313" key="3">
    <source>
        <dbReference type="Proteomes" id="UP000186136"/>
    </source>
</evidence>
<keyword evidence="3" id="KW-1185">Reference proteome</keyword>
<gene>
    <name evidence="2" type="ORF">PMKS-001389</name>
</gene>
<feature type="region of interest" description="Disordered" evidence="1">
    <location>
        <begin position="251"/>
        <end position="395"/>
    </location>
</feature>
<reference evidence="2 3" key="1">
    <citation type="submission" date="2016-08" db="EMBL/GenBank/DDBJ databases">
        <title>Whole genome shotgun sequence of Pichia membranifaciens KS47-1.</title>
        <authorList>
            <person name="Konishi M."/>
            <person name="Ishida M."/>
            <person name="Arakawa T."/>
            <person name="Kato Y."/>
            <person name="Horiuchi J."/>
        </authorList>
    </citation>
    <scope>NUCLEOTIDE SEQUENCE [LARGE SCALE GENOMIC DNA]</scope>
    <source>
        <strain evidence="2 3">KS47-1</strain>
    </source>
</reference>
<feature type="compositionally biased region" description="Basic and acidic residues" evidence="1">
    <location>
        <begin position="273"/>
        <end position="283"/>
    </location>
</feature>
<feature type="region of interest" description="Disordered" evidence="1">
    <location>
        <begin position="212"/>
        <end position="237"/>
    </location>
</feature>
<name>A0A1Q2YEK6_9ASCO</name>
<feature type="compositionally biased region" description="Low complexity" evidence="1">
    <location>
        <begin position="284"/>
        <end position="296"/>
    </location>
</feature>
<dbReference type="OrthoDB" id="303107at2759"/>
<proteinExistence type="predicted"/>
<feature type="compositionally biased region" description="Basic and acidic residues" evidence="1">
    <location>
        <begin position="298"/>
        <end position="310"/>
    </location>
</feature>
<feature type="compositionally biased region" description="Low complexity" evidence="1">
    <location>
        <begin position="319"/>
        <end position="335"/>
    </location>
</feature>
<protein>
    <submittedName>
        <fullName evidence="2">Uncharacterized protein</fullName>
    </submittedName>
</protein>
<evidence type="ECO:0000256" key="1">
    <source>
        <dbReference type="SAM" id="MobiDB-lite"/>
    </source>
</evidence>
<accession>A0A1Q2YEK6</accession>
<feature type="compositionally biased region" description="Basic and acidic residues" evidence="1">
    <location>
        <begin position="220"/>
        <end position="237"/>
    </location>
</feature>
<comment type="caution">
    <text evidence="2">The sequence shown here is derived from an EMBL/GenBank/DDBJ whole genome shotgun (WGS) entry which is preliminary data.</text>
</comment>